<feature type="compositionally biased region" description="Basic and acidic residues" evidence="1">
    <location>
        <begin position="116"/>
        <end position="126"/>
    </location>
</feature>
<comment type="caution">
    <text evidence="2">The sequence shown here is derived from an EMBL/GenBank/DDBJ whole genome shotgun (WGS) entry which is preliminary data.</text>
</comment>
<sequence>MGGFRTSLVALGNNRVVTLVNPVHEFKQTMKVVRKRFLGEAVLDAKEAVLIRQAATAKRHEQAERMREDIAAFKAATRAEQQQLLGGNSSRSSDVDAVIGDALGLQGNRQRHKRERGGGENDEKTGGAKRLLAKFVGQRREARAAGEAARQAALGEDRRRALLYLLHTSDSFVTRATLDARIDACWANQYATALPSASSTRTPFAGPALDHATLERLAVQALAAAAAKKGAARPANYDAFANAPAAPSPNAAAYAYAFALDADDAAGDAATTDAGSAASQIEFLMRPPRDPSAPPAKAPHSHASFLAARLSPSKGAPHEVATKRHAILSDLALAQVAARPGLADIAAHASNPSGTPTDTAPNQKK</sequence>
<reference evidence="2" key="1">
    <citation type="submission" date="2020-05" db="EMBL/GenBank/DDBJ databases">
        <title>Phylogenomic resolution of chytrid fungi.</title>
        <authorList>
            <person name="Stajich J.E."/>
            <person name="Amses K."/>
            <person name="Simmons R."/>
            <person name="Seto K."/>
            <person name="Myers J."/>
            <person name="Bonds A."/>
            <person name="Quandt C.A."/>
            <person name="Barry K."/>
            <person name="Liu P."/>
            <person name="Grigoriev I."/>
            <person name="Longcore J.E."/>
            <person name="James T.Y."/>
        </authorList>
    </citation>
    <scope>NUCLEOTIDE SEQUENCE</scope>
    <source>
        <strain evidence="2">JEL0513</strain>
    </source>
</reference>
<protein>
    <submittedName>
        <fullName evidence="2">Uncharacterized protein</fullName>
    </submittedName>
</protein>
<dbReference type="EMBL" id="JADGJH010000455">
    <property type="protein sequence ID" value="KAJ3128631.1"/>
    <property type="molecule type" value="Genomic_DNA"/>
</dbReference>
<feature type="compositionally biased region" description="Polar residues" evidence="1">
    <location>
        <begin position="350"/>
        <end position="365"/>
    </location>
</feature>
<accession>A0AAD5XED8</accession>
<name>A0AAD5XED8_9FUNG</name>
<gene>
    <name evidence="2" type="ORF">HK100_009067</name>
</gene>
<dbReference type="Proteomes" id="UP001211907">
    <property type="component" value="Unassembled WGS sequence"/>
</dbReference>
<evidence type="ECO:0000256" key="1">
    <source>
        <dbReference type="SAM" id="MobiDB-lite"/>
    </source>
</evidence>
<proteinExistence type="predicted"/>
<evidence type="ECO:0000313" key="3">
    <source>
        <dbReference type="Proteomes" id="UP001211907"/>
    </source>
</evidence>
<evidence type="ECO:0000313" key="2">
    <source>
        <dbReference type="EMBL" id="KAJ3128631.1"/>
    </source>
</evidence>
<keyword evidence="3" id="KW-1185">Reference proteome</keyword>
<feature type="region of interest" description="Disordered" evidence="1">
    <location>
        <begin position="345"/>
        <end position="365"/>
    </location>
</feature>
<dbReference type="AlphaFoldDB" id="A0AAD5XED8"/>
<feature type="region of interest" description="Disordered" evidence="1">
    <location>
        <begin position="106"/>
        <end position="126"/>
    </location>
</feature>
<organism evidence="2 3">
    <name type="scientific">Physocladia obscura</name>
    <dbReference type="NCBI Taxonomy" id="109957"/>
    <lineage>
        <taxon>Eukaryota</taxon>
        <taxon>Fungi</taxon>
        <taxon>Fungi incertae sedis</taxon>
        <taxon>Chytridiomycota</taxon>
        <taxon>Chytridiomycota incertae sedis</taxon>
        <taxon>Chytridiomycetes</taxon>
        <taxon>Chytridiales</taxon>
        <taxon>Chytriomycetaceae</taxon>
        <taxon>Physocladia</taxon>
    </lineage>
</organism>